<feature type="domain" description="Rhodanese" evidence="3">
    <location>
        <begin position="170"/>
        <end position="282"/>
    </location>
</feature>
<dbReference type="InterPro" id="IPR001763">
    <property type="entry name" value="Rhodanese-like_dom"/>
</dbReference>
<feature type="domain" description="Rhodanese" evidence="3">
    <location>
        <begin position="21"/>
        <end position="139"/>
    </location>
</feature>
<dbReference type="InterPro" id="IPR045078">
    <property type="entry name" value="TST/MPST-like"/>
</dbReference>
<protein>
    <submittedName>
        <fullName evidence="4">Sulfurtransferase</fullName>
        <ecNumber evidence="4">2.8.1.-</ecNumber>
    </submittedName>
</protein>
<sequence>MMSLKITKPIVSVAWLQDNLDHKNLIILDCTIPKVTEKSNAVKSDEKTQIKGAIFFDIKNTFSNVNVKFPNTILSPKEFEYKAQELGINNDSLIVCYDDLGIYSSPRVWWMFQLIGFTNITVLDGGFPKWIENKYPIENQQKNSLSKGDFKVNYQPEKIKFTEDVLKAINNETILIADARSKGRFNSTEPEPRSDVKGGHIPNSVSLPFSEIIENGTFKSEGALKVIFKDINPEKKPFIFSCGTGITASVLALGAEISGSKNYAVYDGSWTEWGSTENLPIEI</sequence>
<evidence type="ECO:0000313" key="4">
    <source>
        <dbReference type="EMBL" id="MDN3620638.1"/>
    </source>
</evidence>
<organism evidence="4 5">
    <name type="scientific">Polaribacter sejongensis</name>
    <dbReference type="NCBI Taxonomy" id="985043"/>
    <lineage>
        <taxon>Bacteria</taxon>
        <taxon>Pseudomonadati</taxon>
        <taxon>Bacteroidota</taxon>
        <taxon>Flavobacteriia</taxon>
        <taxon>Flavobacteriales</taxon>
        <taxon>Flavobacteriaceae</taxon>
    </lineage>
</organism>
<dbReference type="SMART" id="SM00450">
    <property type="entry name" value="RHOD"/>
    <property type="match status" value="2"/>
</dbReference>
<dbReference type="EMBL" id="JAUFQH010000013">
    <property type="protein sequence ID" value="MDN3620638.1"/>
    <property type="molecule type" value="Genomic_DNA"/>
</dbReference>
<dbReference type="AlphaFoldDB" id="A0AAJ1VHB1"/>
<proteinExistence type="predicted"/>
<dbReference type="EC" id="2.8.1.-" evidence="4"/>
<keyword evidence="2" id="KW-0677">Repeat</keyword>
<dbReference type="PANTHER" id="PTHR11364:SF27">
    <property type="entry name" value="SULFURTRANSFERASE"/>
    <property type="match status" value="1"/>
</dbReference>
<dbReference type="Gene3D" id="3.40.250.10">
    <property type="entry name" value="Rhodanese-like domain"/>
    <property type="match status" value="2"/>
</dbReference>
<dbReference type="Proteomes" id="UP001228636">
    <property type="component" value="Unassembled WGS sequence"/>
</dbReference>
<dbReference type="GO" id="GO:0004792">
    <property type="term" value="F:thiosulfate-cyanide sulfurtransferase activity"/>
    <property type="evidence" value="ECO:0007669"/>
    <property type="project" value="TreeGrafter"/>
</dbReference>
<evidence type="ECO:0000256" key="1">
    <source>
        <dbReference type="ARBA" id="ARBA00022679"/>
    </source>
</evidence>
<reference evidence="4 5" key="1">
    <citation type="journal article" date="2014" name="Int. J. Syst. Evol. Microbiol.">
        <title>Complete genome sequence of Corynebacterium casei LMG S-19264T (=DSM 44701T), isolated from a smear-ripened cheese.</title>
        <authorList>
            <consortium name="US DOE Joint Genome Institute (JGI-PGF)"/>
            <person name="Walter F."/>
            <person name="Albersmeier A."/>
            <person name="Kalinowski J."/>
            <person name="Ruckert C."/>
        </authorList>
    </citation>
    <scope>NUCLEOTIDE SEQUENCE [LARGE SCALE GENOMIC DNA]</scope>
    <source>
        <strain evidence="4 5">CECT 8670</strain>
    </source>
</reference>
<dbReference type="CDD" id="cd01448">
    <property type="entry name" value="TST_Repeat_1"/>
    <property type="match status" value="1"/>
</dbReference>
<dbReference type="SUPFAM" id="SSF52821">
    <property type="entry name" value="Rhodanese/Cell cycle control phosphatase"/>
    <property type="match status" value="2"/>
</dbReference>
<evidence type="ECO:0000313" key="5">
    <source>
        <dbReference type="Proteomes" id="UP001228636"/>
    </source>
</evidence>
<dbReference type="Pfam" id="PF00581">
    <property type="entry name" value="Rhodanese"/>
    <property type="match status" value="2"/>
</dbReference>
<name>A0AAJ1VHB1_9FLAO</name>
<evidence type="ECO:0000256" key="2">
    <source>
        <dbReference type="ARBA" id="ARBA00022737"/>
    </source>
</evidence>
<dbReference type="RefSeq" id="WP_261973196.1">
    <property type="nucleotide sequence ID" value="NZ_CP103460.1"/>
</dbReference>
<evidence type="ECO:0000259" key="3">
    <source>
        <dbReference type="PROSITE" id="PS50206"/>
    </source>
</evidence>
<dbReference type="PANTHER" id="PTHR11364">
    <property type="entry name" value="THIOSULFATE SULFERTANSFERASE"/>
    <property type="match status" value="1"/>
</dbReference>
<dbReference type="PROSITE" id="PS50206">
    <property type="entry name" value="RHODANESE_3"/>
    <property type="match status" value="2"/>
</dbReference>
<accession>A0AAJ1VHB1</accession>
<gene>
    <name evidence="4" type="ORF">QWY81_14325</name>
</gene>
<dbReference type="InterPro" id="IPR036873">
    <property type="entry name" value="Rhodanese-like_dom_sf"/>
</dbReference>
<comment type="caution">
    <text evidence="4">The sequence shown here is derived from an EMBL/GenBank/DDBJ whole genome shotgun (WGS) entry which is preliminary data.</text>
</comment>
<dbReference type="CDD" id="cd01449">
    <property type="entry name" value="TST_Repeat_2"/>
    <property type="match status" value="1"/>
</dbReference>
<keyword evidence="1 4" id="KW-0808">Transferase</keyword>